<dbReference type="PROSITE" id="PS50110">
    <property type="entry name" value="RESPONSE_REGULATORY"/>
    <property type="match status" value="1"/>
</dbReference>
<keyword evidence="1 2" id="KW-0597">Phosphoprotein</keyword>
<evidence type="ECO:0000313" key="4">
    <source>
        <dbReference type="EMBL" id="MCA9756790.1"/>
    </source>
</evidence>
<dbReference type="Proteomes" id="UP000739538">
    <property type="component" value="Unassembled WGS sequence"/>
</dbReference>
<dbReference type="EMBL" id="JAGQHS010000067">
    <property type="protein sequence ID" value="MCA9756790.1"/>
    <property type="molecule type" value="Genomic_DNA"/>
</dbReference>
<dbReference type="Pfam" id="PF00072">
    <property type="entry name" value="Response_reg"/>
    <property type="match status" value="1"/>
</dbReference>
<feature type="modified residue" description="4-aspartylphosphate" evidence="2">
    <location>
        <position position="56"/>
    </location>
</feature>
<evidence type="ECO:0000256" key="1">
    <source>
        <dbReference type="ARBA" id="ARBA00022553"/>
    </source>
</evidence>
<dbReference type="AlphaFoldDB" id="A0A956NCN0"/>
<evidence type="ECO:0000256" key="2">
    <source>
        <dbReference type="PROSITE-ProRule" id="PRU00169"/>
    </source>
</evidence>
<dbReference type="CDD" id="cd17546">
    <property type="entry name" value="REC_hyHK_CKI1_RcsC-like"/>
    <property type="match status" value="1"/>
</dbReference>
<proteinExistence type="predicted"/>
<reference evidence="4" key="1">
    <citation type="submission" date="2020-04" db="EMBL/GenBank/DDBJ databases">
        <authorList>
            <person name="Zhang T."/>
        </authorList>
    </citation>
    <scope>NUCLEOTIDE SEQUENCE</scope>
    <source>
        <strain evidence="4">HKST-UBA02</strain>
    </source>
</reference>
<dbReference type="GO" id="GO:0000160">
    <property type="term" value="P:phosphorelay signal transduction system"/>
    <property type="evidence" value="ECO:0007669"/>
    <property type="project" value="InterPro"/>
</dbReference>
<feature type="domain" description="Response regulatory" evidence="3">
    <location>
        <begin position="4"/>
        <end position="123"/>
    </location>
</feature>
<protein>
    <submittedName>
        <fullName evidence="4">Response regulator</fullName>
    </submittedName>
</protein>
<accession>A0A956NCN0</accession>
<dbReference type="InterPro" id="IPR001789">
    <property type="entry name" value="Sig_transdc_resp-reg_receiver"/>
</dbReference>
<sequence>MALNILIVDDSETVRKVLVKMLGMTSLELGEIHQAGHGKEALEVLGEHWLDLVLTDINMPVMTGEELIMEMAKDHLLEGLPVVVVSTDGSMSRMNRLLETGIRGYLRKPFTPDSLEVAIRQALEVRNAG</sequence>
<dbReference type="PANTHER" id="PTHR44591">
    <property type="entry name" value="STRESS RESPONSE REGULATOR PROTEIN 1"/>
    <property type="match status" value="1"/>
</dbReference>
<dbReference type="InterPro" id="IPR011006">
    <property type="entry name" value="CheY-like_superfamily"/>
</dbReference>
<reference evidence="4" key="2">
    <citation type="journal article" date="2021" name="Microbiome">
        <title>Successional dynamics and alternative stable states in a saline activated sludge microbial community over 9 years.</title>
        <authorList>
            <person name="Wang Y."/>
            <person name="Ye J."/>
            <person name="Ju F."/>
            <person name="Liu L."/>
            <person name="Boyd J.A."/>
            <person name="Deng Y."/>
            <person name="Parks D.H."/>
            <person name="Jiang X."/>
            <person name="Yin X."/>
            <person name="Woodcroft B.J."/>
            <person name="Tyson G.W."/>
            <person name="Hugenholtz P."/>
            <person name="Polz M.F."/>
            <person name="Zhang T."/>
        </authorList>
    </citation>
    <scope>NUCLEOTIDE SEQUENCE</scope>
    <source>
        <strain evidence="4">HKST-UBA02</strain>
    </source>
</reference>
<evidence type="ECO:0000259" key="3">
    <source>
        <dbReference type="PROSITE" id="PS50110"/>
    </source>
</evidence>
<comment type="caution">
    <text evidence="4">The sequence shown here is derived from an EMBL/GenBank/DDBJ whole genome shotgun (WGS) entry which is preliminary data.</text>
</comment>
<dbReference type="InterPro" id="IPR050595">
    <property type="entry name" value="Bact_response_regulator"/>
</dbReference>
<gene>
    <name evidence="4" type="ORF">KDA27_13385</name>
</gene>
<dbReference type="SMART" id="SM00448">
    <property type="entry name" value="REC"/>
    <property type="match status" value="1"/>
</dbReference>
<name>A0A956NCN0_UNCEI</name>
<organism evidence="4 5">
    <name type="scientific">Eiseniibacteriota bacterium</name>
    <dbReference type="NCBI Taxonomy" id="2212470"/>
    <lineage>
        <taxon>Bacteria</taxon>
        <taxon>Candidatus Eiseniibacteriota</taxon>
    </lineage>
</organism>
<dbReference type="PANTHER" id="PTHR44591:SF3">
    <property type="entry name" value="RESPONSE REGULATORY DOMAIN-CONTAINING PROTEIN"/>
    <property type="match status" value="1"/>
</dbReference>
<dbReference type="Gene3D" id="3.40.50.2300">
    <property type="match status" value="1"/>
</dbReference>
<dbReference type="SUPFAM" id="SSF52172">
    <property type="entry name" value="CheY-like"/>
    <property type="match status" value="1"/>
</dbReference>
<evidence type="ECO:0000313" key="5">
    <source>
        <dbReference type="Proteomes" id="UP000739538"/>
    </source>
</evidence>